<dbReference type="AlphaFoldDB" id="A0AAJ0ERK9"/>
<evidence type="ECO:0000313" key="3">
    <source>
        <dbReference type="Proteomes" id="UP001224890"/>
    </source>
</evidence>
<keyword evidence="3" id="KW-1185">Reference proteome</keyword>
<reference evidence="2" key="1">
    <citation type="submission" date="2021-06" db="EMBL/GenBank/DDBJ databases">
        <title>Comparative genomics, transcriptomics and evolutionary studies reveal genomic signatures of adaptation to plant cell wall in hemibiotrophic fungi.</title>
        <authorList>
            <consortium name="DOE Joint Genome Institute"/>
            <person name="Baroncelli R."/>
            <person name="Diaz J.F."/>
            <person name="Benocci T."/>
            <person name="Peng M."/>
            <person name="Battaglia E."/>
            <person name="Haridas S."/>
            <person name="Andreopoulos W."/>
            <person name="Labutti K."/>
            <person name="Pangilinan J."/>
            <person name="Floch G.L."/>
            <person name="Makela M.R."/>
            <person name="Henrissat B."/>
            <person name="Grigoriev I.V."/>
            <person name="Crouch J.A."/>
            <person name="De Vries R.P."/>
            <person name="Sukno S.A."/>
            <person name="Thon M.R."/>
        </authorList>
    </citation>
    <scope>NUCLEOTIDE SEQUENCE</scope>
    <source>
        <strain evidence="2">CBS 193.32</strain>
    </source>
</reference>
<dbReference type="Proteomes" id="UP001224890">
    <property type="component" value="Unassembled WGS sequence"/>
</dbReference>
<comment type="caution">
    <text evidence="2">The sequence shown here is derived from an EMBL/GenBank/DDBJ whole genome shotgun (WGS) entry which is preliminary data.</text>
</comment>
<evidence type="ECO:0000313" key="2">
    <source>
        <dbReference type="EMBL" id="KAK1671453.1"/>
    </source>
</evidence>
<organism evidence="2 3">
    <name type="scientific">Colletotrichum godetiae</name>
    <dbReference type="NCBI Taxonomy" id="1209918"/>
    <lineage>
        <taxon>Eukaryota</taxon>
        <taxon>Fungi</taxon>
        <taxon>Dikarya</taxon>
        <taxon>Ascomycota</taxon>
        <taxon>Pezizomycotina</taxon>
        <taxon>Sordariomycetes</taxon>
        <taxon>Hypocreomycetidae</taxon>
        <taxon>Glomerellales</taxon>
        <taxon>Glomerellaceae</taxon>
        <taxon>Colletotrichum</taxon>
        <taxon>Colletotrichum acutatum species complex</taxon>
    </lineage>
</organism>
<proteinExistence type="predicted"/>
<evidence type="ECO:0000256" key="1">
    <source>
        <dbReference type="SAM" id="MobiDB-lite"/>
    </source>
</evidence>
<dbReference type="EMBL" id="JAHMHR010000047">
    <property type="protein sequence ID" value="KAK1671453.1"/>
    <property type="molecule type" value="Genomic_DNA"/>
</dbReference>
<protein>
    <submittedName>
        <fullName evidence="2">Uncharacterized protein</fullName>
    </submittedName>
</protein>
<feature type="region of interest" description="Disordered" evidence="1">
    <location>
        <begin position="1"/>
        <end position="59"/>
    </location>
</feature>
<feature type="compositionally biased region" description="Polar residues" evidence="1">
    <location>
        <begin position="37"/>
        <end position="54"/>
    </location>
</feature>
<sequence length="254" mass="28199">MTKHSLTEGNPRSMGAKDEHTHSTSDLINVEREDTEQTLLLETNPSNGSKSPETNCRPVRGARPAVALPSSMAGGPNPNFIDPVKKVNHCNPSPNPLRGLPMACYSGGQISTKPRRGAKRLVLSRAPETQIRYLSGYWGKLIVYPLEVRASLPIVVERRDANLIQYADVIDRMDQGEQSQHAASNRPILMHLLSAPLSLLHGYAATLLLCLPRAPLPQWRFPSLPSARSHFYPNIDVTNATRKRPQMSNRNFEQ</sequence>
<dbReference type="GeneID" id="85465205"/>
<dbReference type="RefSeq" id="XP_060425456.1">
    <property type="nucleotide sequence ID" value="XM_060580679.1"/>
</dbReference>
<name>A0AAJ0ERK9_9PEZI</name>
<accession>A0AAJ0ERK9</accession>
<gene>
    <name evidence="2" type="ORF">BDP55DRAFT_752954</name>
</gene>